<comment type="subcellular location">
    <subcellularLocation>
        <location evidence="1">Membrane</location>
        <topology evidence="1">Multi-pass membrane protein</topology>
    </subcellularLocation>
</comment>
<dbReference type="GO" id="GO:0046943">
    <property type="term" value="F:carboxylic acid transmembrane transporter activity"/>
    <property type="evidence" value="ECO:0007669"/>
    <property type="project" value="TreeGrafter"/>
</dbReference>
<dbReference type="Gene3D" id="1.20.1250.20">
    <property type="entry name" value="MFS general substrate transporter like domains"/>
    <property type="match status" value="1"/>
</dbReference>
<dbReference type="EMBL" id="UFSB01000001">
    <property type="protein sequence ID" value="SUU37542.1"/>
    <property type="molecule type" value="Genomic_DNA"/>
</dbReference>
<feature type="transmembrane region" description="Helical" evidence="5">
    <location>
        <begin position="58"/>
        <end position="76"/>
    </location>
</feature>
<dbReference type="InterPro" id="IPR036259">
    <property type="entry name" value="MFS_trans_sf"/>
</dbReference>
<evidence type="ECO:0000313" key="7">
    <source>
        <dbReference type="EMBL" id="SUU37542.1"/>
    </source>
</evidence>
<accession>A0A380VFD9</accession>
<feature type="transmembrane region" description="Helical" evidence="5">
    <location>
        <begin position="29"/>
        <end position="52"/>
    </location>
</feature>
<keyword evidence="2 5" id="KW-0812">Transmembrane</keyword>
<dbReference type="PANTHER" id="PTHR23508">
    <property type="entry name" value="CARBOXYLIC ACID TRANSPORTER PROTEIN HOMOLOG"/>
    <property type="match status" value="1"/>
</dbReference>
<dbReference type="SUPFAM" id="SSF103473">
    <property type="entry name" value="MFS general substrate transporter"/>
    <property type="match status" value="1"/>
</dbReference>
<evidence type="ECO:0000256" key="2">
    <source>
        <dbReference type="ARBA" id="ARBA00022692"/>
    </source>
</evidence>
<evidence type="ECO:0000256" key="1">
    <source>
        <dbReference type="ARBA" id="ARBA00004141"/>
    </source>
</evidence>
<dbReference type="InterPro" id="IPR020846">
    <property type="entry name" value="MFS_dom"/>
</dbReference>
<organism evidence="7 8">
    <name type="scientific">Actinobacillus seminis</name>
    <dbReference type="NCBI Taxonomy" id="722"/>
    <lineage>
        <taxon>Bacteria</taxon>
        <taxon>Pseudomonadati</taxon>
        <taxon>Pseudomonadota</taxon>
        <taxon>Gammaproteobacteria</taxon>
        <taxon>Pasteurellales</taxon>
        <taxon>Pasteurellaceae</taxon>
        <taxon>Actinobacillus</taxon>
    </lineage>
</organism>
<dbReference type="PANTHER" id="PTHR23508:SF10">
    <property type="entry name" value="CARBOXYLIC ACID TRANSPORTER PROTEIN HOMOLOG"/>
    <property type="match status" value="1"/>
</dbReference>
<dbReference type="AlphaFoldDB" id="A0A380VFD9"/>
<protein>
    <submittedName>
        <fullName evidence="7">Major facilitator transporter</fullName>
    </submittedName>
</protein>
<evidence type="ECO:0000256" key="4">
    <source>
        <dbReference type="ARBA" id="ARBA00023136"/>
    </source>
</evidence>
<proteinExistence type="predicted"/>
<keyword evidence="3 5" id="KW-1133">Transmembrane helix</keyword>
<name>A0A380VFD9_9PAST</name>
<dbReference type="GO" id="GO:0005886">
    <property type="term" value="C:plasma membrane"/>
    <property type="evidence" value="ECO:0007669"/>
    <property type="project" value="TreeGrafter"/>
</dbReference>
<evidence type="ECO:0000259" key="6">
    <source>
        <dbReference type="PROSITE" id="PS50850"/>
    </source>
</evidence>
<dbReference type="PROSITE" id="PS50850">
    <property type="entry name" value="MFS"/>
    <property type="match status" value="1"/>
</dbReference>
<evidence type="ECO:0000256" key="5">
    <source>
        <dbReference type="SAM" id="Phobius"/>
    </source>
</evidence>
<evidence type="ECO:0000256" key="3">
    <source>
        <dbReference type="ARBA" id="ARBA00022989"/>
    </source>
</evidence>
<keyword evidence="4 5" id="KW-0472">Membrane</keyword>
<evidence type="ECO:0000313" key="8">
    <source>
        <dbReference type="Proteomes" id="UP000254507"/>
    </source>
</evidence>
<reference evidence="7 8" key="1">
    <citation type="submission" date="2018-06" db="EMBL/GenBank/DDBJ databases">
        <authorList>
            <consortium name="Pathogen Informatics"/>
            <person name="Doyle S."/>
        </authorList>
    </citation>
    <scope>NUCLEOTIDE SEQUENCE [LARGE SCALE GENOMIC DNA]</scope>
    <source>
        <strain evidence="7 8">NCTC10851</strain>
    </source>
</reference>
<dbReference type="Proteomes" id="UP000254507">
    <property type="component" value="Unassembled WGS sequence"/>
</dbReference>
<feature type="domain" description="Major facilitator superfamily (MFS) profile" evidence="6">
    <location>
        <begin position="1"/>
        <end position="80"/>
    </location>
</feature>
<sequence length="105" mass="11418">MFVNGMKGGYGALIAEAYPTEARTTAQNLLFKLGCTVGGFGSIVVGTVFSAYSFSPAIVFLALIYVIDMIAIIFLLPENKMALGKVCREKEIAWITGRWKVFLDA</sequence>
<gene>
    <name evidence="7" type="ORF">NCTC10851_01602</name>
</gene>